<dbReference type="OrthoDB" id="548867at2759"/>
<dbReference type="SUPFAM" id="SSF50044">
    <property type="entry name" value="SH3-domain"/>
    <property type="match status" value="1"/>
</dbReference>
<evidence type="ECO:0000313" key="6">
    <source>
        <dbReference type="Proteomes" id="UP000789342"/>
    </source>
</evidence>
<reference evidence="5" key="1">
    <citation type="submission" date="2021-06" db="EMBL/GenBank/DDBJ databases">
        <authorList>
            <person name="Kallberg Y."/>
            <person name="Tangrot J."/>
            <person name="Rosling A."/>
        </authorList>
    </citation>
    <scope>NUCLEOTIDE SEQUENCE</scope>
    <source>
        <strain evidence="5">CL551</strain>
    </source>
</reference>
<keyword evidence="6" id="KW-1185">Reference proteome</keyword>
<dbReference type="InterPro" id="IPR001452">
    <property type="entry name" value="SH3_domain"/>
</dbReference>
<organism evidence="5 6">
    <name type="scientific">Acaulospora morrowiae</name>
    <dbReference type="NCBI Taxonomy" id="94023"/>
    <lineage>
        <taxon>Eukaryota</taxon>
        <taxon>Fungi</taxon>
        <taxon>Fungi incertae sedis</taxon>
        <taxon>Mucoromycota</taxon>
        <taxon>Glomeromycotina</taxon>
        <taxon>Glomeromycetes</taxon>
        <taxon>Diversisporales</taxon>
        <taxon>Acaulosporaceae</taxon>
        <taxon>Acaulospora</taxon>
    </lineage>
</organism>
<dbReference type="PROSITE" id="PS50002">
    <property type="entry name" value="SH3"/>
    <property type="match status" value="1"/>
</dbReference>
<comment type="caution">
    <text evidence="5">The sequence shown here is derived from an EMBL/GenBank/DDBJ whole genome shotgun (WGS) entry which is preliminary data.</text>
</comment>
<protein>
    <submittedName>
        <fullName evidence="5">1593_t:CDS:1</fullName>
    </submittedName>
    <submittedName>
        <fullName evidence="4">8443_t:CDS:1</fullName>
    </submittedName>
</protein>
<evidence type="ECO:0000256" key="2">
    <source>
        <dbReference type="PROSITE-ProRule" id="PRU00192"/>
    </source>
</evidence>
<feature type="non-terminal residue" evidence="5">
    <location>
        <position position="66"/>
    </location>
</feature>
<dbReference type="Gene3D" id="2.30.30.40">
    <property type="entry name" value="SH3 Domains"/>
    <property type="match status" value="1"/>
</dbReference>
<sequence>MVKVPKVLKPDFRRSVTKDKISTPIAIPTKAPPSILPPKKVIKALYDYEANAPHELSFSKGDFFHV</sequence>
<gene>
    <name evidence="5" type="ORF">AMORRO_LOCUS10117</name>
    <name evidence="4" type="ORF">AMORRO_LOCUS9305</name>
</gene>
<keyword evidence="1 2" id="KW-0728">SH3 domain</keyword>
<dbReference type="Pfam" id="PF00018">
    <property type="entry name" value="SH3_1"/>
    <property type="match status" value="1"/>
</dbReference>
<accession>A0A9N9DYY6</accession>
<dbReference type="Proteomes" id="UP000789342">
    <property type="component" value="Unassembled WGS sequence"/>
</dbReference>
<evidence type="ECO:0000256" key="1">
    <source>
        <dbReference type="ARBA" id="ARBA00022443"/>
    </source>
</evidence>
<dbReference type="AlphaFoldDB" id="A0A9N9DYY6"/>
<name>A0A9N9DYY6_9GLOM</name>
<evidence type="ECO:0000259" key="3">
    <source>
        <dbReference type="PROSITE" id="PS50002"/>
    </source>
</evidence>
<proteinExistence type="predicted"/>
<evidence type="ECO:0000313" key="5">
    <source>
        <dbReference type="EMBL" id="CAG8654378.1"/>
    </source>
</evidence>
<dbReference type="InterPro" id="IPR036028">
    <property type="entry name" value="SH3-like_dom_sf"/>
</dbReference>
<feature type="domain" description="SH3" evidence="3">
    <location>
        <begin position="37"/>
        <end position="66"/>
    </location>
</feature>
<dbReference type="EMBL" id="CAJVPV010008900">
    <property type="protein sequence ID" value="CAG8635974.1"/>
    <property type="molecule type" value="Genomic_DNA"/>
</dbReference>
<dbReference type="EMBL" id="CAJVPV010010732">
    <property type="protein sequence ID" value="CAG8654378.1"/>
    <property type="molecule type" value="Genomic_DNA"/>
</dbReference>
<evidence type="ECO:0000313" key="4">
    <source>
        <dbReference type="EMBL" id="CAG8635974.1"/>
    </source>
</evidence>